<dbReference type="EMBL" id="UINC01060632">
    <property type="protein sequence ID" value="SVB85338.1"/>
    <property type="molecule type" value="Genomic_DNA"/>
</dbReference>
<dbReference type="Gene3D" id="3.40.1640.10">
    <property type="entry name" value="PSTPO5379-like"/>
    <property type="match status" value="1"/>
</dbReference>
<evidence type="ECO:0000256" key="1">
    <source>
        <dbReference type="ARBA" id="ARBA00007896"/>
    </source>
</evidence>
<dbReference type="HAMAP" id="MF_01830">
    <property type="entry name" value="Hydro_lyase"/>
    <property type="match status" value="1"/>
</dbReference>
<evidence type="ECO:0008006" key="4">
    <source>
        <dbReference type="Google" id="ProtNLM"/>
    </source>
</evidence>
<dbReference type="InterPro" id="IPR009906">
    <property type="entry name" value="D-Glu_cyclase"/>
</dbReference>
<comment type="similarity">
    <text evidence="1">Belongs to the D-glutamate cyclase family.</text>
</comment>
<proteinExistence type="inferred from homology"/>
<dbReference type="FunFam" id="3.30.2040.10:FF:000001">
    <property type="entry name" value="D-glutamate cyclase, mitochondrial"/>
    <property type="match status" value="1"/>
</dbReference>
<accession>A0A382HDE9</accession>
<dbReference type="PIRSF" id="PIRSF029755">
    <property type="entry name" value="UCP029755"/>
    <property type="match status" value="1"/>
</dbReference>
<dbReference type="NCBIfam" id="NF003969">
    <property type="entry name" value="PRK05463.1"/>
    <property type="match status" value="1"/>
</dbReference>
<organism evidence="3">
    <name type="scientific">marine metagenome</name>
    <dbReference type="NCBI Taxonomy" id="408172"/>
    <lineage>
        <taxon>unclassified sequences</taxon>
        <taxon>metagenomes</taxon>
        <taxon>ecological metagenomes</taxon>
    </lineage>
</organism>
<evidence type="ECO:0000313" key="3">
    <source>
        <dbReference type="EMBL" id="SVB85338.1"/>
    </source>
</evidence>
<dbReference type="PANTHER" id="PTHR32022">
    <property type="entry name" value="D-GLUTAMATE CYCLASE, MITOCHONDRIAL"/>
    <property type="match status" value="1"/>
</dbReference>
<sequence length="262" mass="29201">MFDPYQTPQSIRSLIRKNEITTHTAKLAPGYVQANVVILPKNTAFDFLLFCQRNPKPCPVLEVLDEGSSLTKYTADKADLKYDVPKYRIYKDGELEIESNNLEEYWRSDFVTFLLGCSFTFDSALISAGIEIRNITQSKNVPMYVTNIPTSPAGIFSGPTVVSMRPIPKNKIVRAVQVTSRFPSVHGSPIQIGDSEKIGIKDVFKPDFGDPTDILDDEVPVFWVCGVTPQAVAMEAKLPLMITHAPGHMFLTDLKNEDLSVI</sequence>
<reference evidence="3" key="1">
    <citation type="submission" date="2018-05" db="EMBL/GenBank/DDBJ databases">
        <authorList>
            <person name="Lanie J.A."/>
            <person name="Ng W.-L."/>
            <person name="Kazmierczak K.M."/>
            <person name="Andrzejewski T.M."/>
            <person name="Davidsen T.M."/>
            <person name="Wayne K.J."/>
            <person name="Tettelin H."/>
            <person name="Glass J.I."/>
            <person name="Rusch D."/>
            <person name="Podicherti R."/>
            <person name="Tsui H.-C.T."/>
            <person name="Winkler M.E."/>
        </authorList>
    </citation>
    <scope>NUCLEOTIDE SEQUENCE</scope>
</reference>
<dbReference type="InterPro" id="IPR038021">
    <property type="entry name" value="Putative_hydro-lyase"/>
</dbReference>
<dbReference type="AlphaFoldDB" id="A0A382HDE9"/>
<dbReference type="PANTHER" id="PTHR32022:SF10">
    <property type="entry name" value="D-GLUTAMATE CYCLASE, MITOCHONDRIAL"/>
    <property type="match status" value="1"/>
</dbReference>
<name>A0A382HDE9_9ZZZZ</name>
<dbReference type="InterPro" id="IPR016938">
    <property type="entry name" value="UPF0317"/>
</dbReference>
<evidence type="ECO:0000256" key="2">
    <source>
        <dbReference type="ARBA" id="ARBA00023239"/>
    </source>
</evidence>
<dbReference type="GO" id="GO:0016829">
    <property type="term" value="F:lyase activity"/>
    <property type="evidence" value="ECO:0007669"/>
    <property type="project" value="UniProtKB-KW"/>
</dbReference>
<protein>
    <recommendedName>
        <fullName evidence="4">DUF1445 domain-containing protein</fullName>
    </recommendedName>
</protein>
<dbReference type="Pfam" id="PF07286">
    <property type="entry name" value="D-Glu_cyclase"/>
    <property type="match status" value="1"/>
</dbReference>
<dbReference type="SUPFAM" id="SSF160920">
    <property type="entry name" value="PSTPO5379-like"/>
    <property type="match status" value="1"/>
</dbReference>
<gene>
    <name evidence="3" type="ORF">METZ01_LOCUS238192</name>
</gene>
<keyword evidence="2" id="KW-0456">Lyase</keyword>
<dbReference type="Gene3D" id="3.30.2040.10">
    <property type="entry name" value="PSTPO5379-like domain"/>
    <property type="match status" value="1"/>
</dbReference>